<feature type="region of interest" description="Disordered" evidence="12">
    <location>
        <begin position="470"/>
        <end position="499"/>
    </location>
</feature>
<dbReference type="GO" id="GO:0006310">
    <property type="term" value="P:DNA recombination"/>
    <property type="evidence" value="ECO:0007669"/>
    <property type="project" value="UniProtKB-KW"/>
</dbReference>
<keyword evidence="6" id="KW-0347">Helicase</keyword>
<dbReference type="SUPFAM" id="SSF101420">
    <property type="entry name" value="C-terminal domain of Ku80"/>
    <property type="match status" value="1"/>
</dbReference>
<dbReference type="InterPro" id="IPR005161">
    <property type="entry name" value="Ku_N"/>
</dbReference>
<keyword evidence="4" id="KW-0227">DNA damage</keyword>
<keyword evidence="10" id="KW-0234">DNA repair</keyword>
<evidence type="ECO:0000256" key="6">
    <source>
        <dbReference type="ARBA" id="ARBA00022806"/>
    </source>
</evidence>
<dbReference type="GO" id="GO:0043564">
    <property type="term" value="C:Ku70:Ku80 complex"/>
    <property type="evidence" value="ECO:0007669"/>
    <property type="project" value="InterPro"/>
</dbReference>
<evidence type="ECO:0000256" key="1">
    <source>
        <dbReference type="ARBA" id="ARBA00004123"/>
    </source>
</evidence>
<dbReference type="PANTHER" id="PTHR12604:SF4">
    <property type="entry name" value="X-RAY REPAIR CROSS-COMPLEMENTING PROTEIN 5"/>
    <property type="match status" value="1"/>
</dbReference>
<dbReference type="InterPro" id="IPR036465">
    <property type="entry name" value="vWFA_dom_sf"/>
</dbReference>
<dbReference type="InterPro" id="IPR016194">
    <property type="entry name" value="SPOC-like_C_dom_sf"/>
</dbReference>
<dbReference type="SMART" id="SM00559">
    <property type="entry name" value="Ku78"/>
    <property type="match status" value="1"/>
</dbReference>
<dbReference type="GO" id="GO:0042162">
    <property type="term" value="F:telomeric DNA binding"/>
    <property type="evidence" value="ECO:0007669"/>
    <property type="project" value="InterPro"/>
</dbReference>
<dbReference type="GO" id="GO:0006303">
    <property type="term" value="P:double-strand break repair via nonhomologous end joining"/>
    <property type="evidence" value="ECO:0007669"/>
    <property type="project" value="InterPro"/>
</dbReference>
<dbReference type="GO" id="GO:0003690">
    <property type="term" value="F:double-stranded DNA binding"/>
    <property type="evidence" value="ECO:0007669"/>
    <property type="project" value="TreeGrafter"/>
</dbReference>
<dbReference type="GO" id="GO:0004386">
    <property type="term" value="F:helicase activity"/>
    <property type="evidence" value="ECO:0007669"/>
    <property type="project" value="UniProtKB-KW"/>
</dbReference>
<dbReference type="Proteomes" id="UP000050790">
    <property type="component" value="Unassembled WGS sequence"/>
</dbReference>
<dbReference type="Gene3D" id="1.10.1600.10">
    <property type="match status" value="1"/>
</dbReference>
<dbReference type="Gene3D" id="3.40.50.410">
    <property type="entry name" value="von Willebrand factor, type A domain"/>
    <property type="match status" value="1"/>
</dbReference>
<keyword evidence="7" id="KW-0067">ATP-binding</keyword>
<evidence type="ECO:0000256" key="7">
    <source>
        <dbReference type="ARBA" id="ARBA00022840"/>
    </source>
</evidence>
<name>A0AA84ZMP5_9TREM</name>
<evidence type="ECO:0000259" key="13">
    <source>
        <dbReference type="SMART" id="SM00559"/>
    </source>
</evidence>
<evidence type="ECO:0000256" key="5">
    <source>
        <dbReference type="ARBA" id="ARBA00022801"/>
    </source>
</evidence>
<comment type="subcellular location">
    <subcellularLocation>
        <location evidence="1">Nucleus</location>
    </subcellularLocation>
</comment>
<evidence type="ECO:0000256" key="12">
    <source>
        <dbReference type="SAM" id="MobiDB-lite"/>
    </source>
</evidence>
<sequence length="856" mass="94701">MTTALGVVLDVGIHMNPNFSEAVECVKLLLEKKFFAESKDEVALILCGSDATDNPLADEEGSFQNICLAFELAPISWKVLEFLDPELLSLSTGDVVDALMVGADHLFNRCKNKRNIKEKHLLLVSNLYGSVDDSDVSRVSESLKSSGIKFSLIGCDLKSINISPENRNEPGPSYAVSHHHHPSPKTRPSISFLAELWDQLNGESYDFSDAVTALSIFETRGVSQRGWNVGLQIGDSITIPVVGYTHIKEAHPPTMKILYAPDPSLPLRAVTKYCTQDADPSDLNSSEVTRGYRYGGTVVPFGEEDIASIKPPSEKCFSVIGFTSADNIPHNLYTGESVLVFVAQSVKQSEDDVTNRPSCSTALAALAQALYEISGVALVRRVYNQTSAVRLGVLTPEIHGDQISLMYTDIAFSEDIRNLKLPSLPVSCEPSTSNTECSVKSSSIMKLHKDCPSQEQLSAMDSFINSMMLNYSDESDDDDGGGGELNKKDENDVENPSSNRILKVQRISNPWIQRFFACLRKRGLNPSVPLPISKQSNSSDVWLSPEMFPGLEEIITQINTDSEAASVIESRNILLNSFPPLRPASDPVDLTEEFLAKRRRLADEELYATSSFTKEIDSEYSSEQLTASSELTSNSLLQSTLASNSIQINSVQDFEDLISRQQIEVACRLLEKEIIQLVTDPFTATLLRPKAIAYLFAYRKHAQPSREIVNSSNENNHINDATCNSSTCHLEIARAYNSFIRSWRQDLINRNLLGSNVSSQRASNDSKLSFWLETITQGFGLLCNDDIPEIGVTHSESREFLNLEDITIPHFVETKNNQPVSPNCVLKVEHLVSVIHFHAACHLNFSDIDKLLGFKS</sequence>
<dbReference type="GO" id="GO:0005524">
    <property type="term" value="F:ATP binding"/>
    <property type="evidence" value="ECO:0007669"/>
    <property type="project" value="UniProtKB-KW"/>
</dbReference>
<evidence type="ECO:0000313" key="15">
    <source>
        <dbReference type="WBParaSite" id="SMRG1_37470.2"/>
    </source>
</evidence>
<dbReference type="InterPro" id="IPR036494">
    <property type="entry name" value="Ku_C_sf"/>
</dbReference>
<evidence type="ECO:0000256" key="3">
    <source>
        <dbReference type="ARBA" id="ARBA00022741"/>
    </source>
</evidence>
<reference evidence="15" key="1">
    <citation type="submission" date="2023-11" db="UniProtKB">
        <authorList>
            <consortium name="WormBaseParasite"/>
        </authorList>
    </citation>
    <scope>IDENTIFICATION</scope>
</reference>
<evidence type="ECO:0000256" key="4">
    <source>
        <dbReference type="ARBA" id="ARBA00022763"/>
    </source>
</evidence>
<keyword evidence="11" id="KW-0539">Nucleus</keyword>
<feature type="domain" description="Ku" evidence="13">
    <location>
        <begin position="280"/>
        <end position="427"/>
    </location>
</feature>
<keyword evidence="9" id="KW-0233">DNA recombination</keyword>
<proteinExistence type="inferred from homology"/>
<dbReference type="GO" id="GO:0003684">
    <property type="term" value="F:damaged DNA binding"/>
    <property type="evidence" value="ECO:0007669"/>
    <property type="project" value="InterPro"/>
</dbReference>
<dbReference type="AlphaFoldDB" id="A0AA84ZMP5"/>
<keyword evidence="8" id="KW-0238">DNA-binding</keyword>
<evidence type="ECO:0000313" key="14">
    <source>
        <dbReference type="Proteomes" id="UP000050790"/>
    </source>
</evidence>
<keyword evidence="3" id="KW-0547">Nucleotide-binding</keyword>
<evidence type="ECO:0000256" key="11">
    <source>
        <dbReference type="ARBA" id="ARBA00023242"/>
    </source>
</evidence>
<dbReference type="PANTHER" id="PTHR12604">
    <property type="entry name" value="KU AUTOANTIGEN DNA HELICASE"/>
    <property type="match status" value="1"/>
</dbReference>
<protein>
    <submittedName>
        <fullName evidence="15">Ku domain-containing protein</fullName>
    </submittedName>
</protein>
<evidence type="ECO:0000256" key="8">
    <source>
        <dbReference type="ARBA" id="ARBA00023125"/>
    </source>
</evidence>
<dbReference type="WBParaSite" id="SMRG1_37470.2">
    <property type="protein sequence ID" value="SMRG1_37470.2"/>
    <property type="gene ID" value="SMRG1_37470"/>
</dbReference>
<dbReference type="InterPro" id="IPR024193">
    <property type="entry name" value="Ku80"/>
</dbReference>
<accession>A0AA84ZMP5</accession>
<evidence type="ECO:0000256" key="9">
    <source>
        <dbReference type="ARBA" id="ARBA00023172"/>
    </source>
</evidence>
<dbReference type="InterPro" id="IPR006164">
    <property type="entry name" value="DNA_bd_Ku70/Ku80"/>
</dbReference>
<dbReference type="GO" id="GO:0000723">
    <property type="term" value="P:telomere maintenance"/>
    <property type="evidence" value="ECO:0007669"/>
    <property type="project" value="InterPro"/>
</dbReference>
<dbReference type="SUPFAM" id="SSF100939">
    <property type="entry name" value="SPOC domain-like"/>
    <property type="match status" value="1"/>
</dbReference>
<dbReference type="Pfam" id="PF02735">
    <property type="entry name" value="Ku"/>
    <property type="match status" value="1"/>
</dbReference>
<evidence type="ECO:0000256" key="2">
    <source>
        <dbReference type="ARBA" id="ARBA00007726"/>
    </source>
</evidence>
<dbReference type="Gene3D" id="1.25.40.240">
    <property type="entry name" value="Ku, C-terminal domain"/>
    <property type="match status" value="1"/>
</dbReference>
<keyword evidence="5" id="KW-0378">Hydrolase</keyword>
<dbReference type="GO" id="GO:0016787">
    <property type="term" value="F:hydrolase activity"/>
    <property type="evidence" value="ECO:0007669"/>
    <property type="project" value="UniProtKB-KW"/>
</dbReference>
<dbReference type="CDD" id="cd00873">
    <property type="entry name" value="KU80"/>
    <property type="match status" value="1"/>
</dbReference>
<evidence type="ECO:0000256" key="10">
    <source>
        <dbReference type="ARBA" id="ARBA00023204"/>
    </source>
</evidence>
<dbReference type="SUPFAM" id="SSF53300">
    <property type="entry name" value="vWA-like"/>
    <property type="match status" value="1"/>
</dbReference>
<comment type="similarity">
    <text evidence="2">Belongs to the ku80 family.</text>
</comment>
<organism evidence="14 15">
    <name type="scientific">Schistosoma margrebowiei</name>
    <dbReference type="NCBI Taxonomy" id="48269"/>
    <lineage>
        <taxon>Eukaryota</taxon>
        <taxon>Metazoa</taxon>
        <taxon>Spiralia</taxon>
        <taxon>Lophotrochozoa</taxon>
        <taxon>Platyhelminthes</taxon>
        <taxon>Trematoda</taxon>
        <taxon>Digenea</taxon>
        <taxon>Strigeidida</taxon>
        <taxon>Schistosomatoidea</taxon>
        <taxon>Schistosomatidae</taxon>
        <taxon>Schistosoma</taxon>
    </lineage>
</organism>
<dbReference type="Pfam" id="PF03731">
    <property type="entry name" value="Ku_N"/>
    <property type="match status" value="1"/>
</dbReference>
<dbReference type="Gene3D" id="2.40.290.10">
    <property type="match status" value="1"/>
</dbReference>